<dbReference type="OrthoDB" id="6133115at2759"/>
<feature type="non-terminal residue" evidence="2">
    <location>
        <position position="307"/>
    </location>
</feature>
<dbReference type="SUPFAM" id="SSF103473">
    <property type="entry name" value="MFS general substrate transporter"/>
    <property type="match status" value="1"/>
</dbReference>
<feature type="transmembrane region" description="Helical" evidence="1">
    <location>
        <begin position="90"/>
        <end position="108"/>
    </location>
</feature>
<keyword evidence="1" id="KW-0472">Membrane</keyword>
<feature type="transmembrane region" description="Helical" evidence="1">
    <location>
        <begin position="204"/>
        <end position="226"/>
    </location>
</feature>
<dbReference type="Gene3D" id="1.20.1250.20">
    <property type="entry name" value="MFS general substrate transporter like domains"/>
    <property type="match status" value="1"/>
</dbReference>
<evidence type="ECO:0000256" key="1">
    <source>
        <dbReference type="SAM" id="Phobius"/>
    </source>
</evidence>
<sequence>MNSEKDKNFKNRNNTHSKWYKDPGLHKKGAWVALVYLGVFMVGYDGTILNSLQSLPQWNEYFDNPAGSTLGLIGASLYFLMILRVLKWATVINSFGVVVCSVLGGFATNKSMLMAGRAVVSTFSILSQVGILCLVNELLHPRLRGITGALYNTTFYLGTGHDVFRHRSKDMDTRGEKTKLRVFWQSIMRTVSLIQTPGNRRRKIVMTIMALGGILNEVMIIAAYLIPTLQQVGVTEPVKIAGINRGLAAFNYFMAIVGMLAAFCIITPLAAAFNRTLNFTMANAFNLMLFVYYGSYDIGWTPLPFLH</sequence>
<dbReference type="KEGG" id="mrr:Moror_5395"/>
<dbReference type="InterPro" id="IPR036259">
    <property type="entry name" value="MFS_trans_sf"/>
</dbReference>
<organism evidence="2 3">
    <name type="scientific">Moniliophthora roreri (strain MCA 2997)</name>
    <name type="common">Cocoa frosty pod rot fungus</name>
    <name type="synonym">Crinipellis roreri</name>
    <dbReference type="NCBI Taxonomy" id="1381753"/>
    <lineage>
        <taxon>Eukaryota</taxon>
        <taxon>Fungi</taxon>
        <taxon>Dikarya</taxon>
        <taxon>Basidiomycota</taxon>
        <taxon>Agaricomycotina</taxon>
        <taxon>Agaricomycetes</taxon>
        <taxon>Agaricomycetidae</taxon>
        <taxon>Agaricales</taxon>
        <taxon>Marasmiineae</taxon>
        <taxon>Marasmiaceae</taxon>
        <taxon>Moniliophthora</taxon>
    </lineage>
</organism>
<dbReference type="EMBL" id="AWSO01001681">
    <property type="protein sequence ID" value="ESK83080.1"/>
    <property type="molecule type" value="Genomic_DNA"/>
</dbReference>
<feature type="transmembrane region" description="Helical" evidence="1">
    <location>
        <begin position="66"/>
        <end position="83"/>
    </location>
</feature>
<protein>
    <submittedName>
        <fullName evidence="2">Hexose transporter</fullName>
    </submittedName>
</protein>
<evidence type="ECO:0000313" key="2">
    <source>
        <dbReference type="EMBL" id="ESK83080.1"/>
    </source>
</evidence>
<name>V2WS75_MONRO</name>
<dbReference type="Proteomes" id="UP000017559">
    <property type="component" value="Unassembled WGS sequence"/>
</dbReference>
<accession>V2WS75</accession>
<feature type="transmembrane region" description="Helical" evidence="1">
    <location>
        <begin position="29"/>
        <end position="46"/>
    </location>
</feature>
<dbReference type="HOGENOM" id="CLU_907811_0_0_1"/>
<evidence type="ECO:0000313" key="3">
    <source>
        <dbReference type="Proteomes" id="UP000017559"/>
    </source>
</evidence>
<keyword evidence="1" id="KW-1133">Transmembrane helix</keyword>
<feature type="transmembrane region" description="Helical" evidence="1">
    <location>
        <begin position="246"/>
        <end position="270"/>
    </location>
</feature>
<dbReference type="AlphaFoldDB" id="V2WS75"/>
<proteinExistence type="predicted"/>
<keyword evidence="1" id="KW-0812">Transmembrane</keyword>
<feature type="transmembrane region" description="Helical" evidence="1">
    <location>
        <begin position="277"/>
        <end position="296"/>
    </location>
</feature>
<keyword evidence="3" id="KW-1185">Reference proteome</keyword>
<feature type="transmembrane region" description="Helical" evidence="1">
    <location>
        <begin position="114"/>
        <end position="135"/>
    </location>
</feature>
<gene>
    <name evidence="2" type="ORF">Moror_5395</name>
</gene>
<reference evidence="2 3" key="1">
    <citation type="journal article" date="2014" name="BMC Genomics">
        <title>Genome and secretome analysis of the hemibiotrophic fungal pathogen, Moniliophthora roreri, which causes frosty pod rot disease of cacao: mechanisms of the biotrophic and necrotrophic phases.</title>
        <authorList>
            <person name="Meinhardt L.W."/>
            <person name="Costa G.G.L."/>
            <person name="Thomazella D.P.T."/>
            <person name="Teixeira P.J.P.L."/>
            <person name="Carazzolle M.F."/>
            <person name="Schuster S.C."/>
            <person name="Carlson J.E."/>
            <person name="Guiltinan M.J."/>
            <person name="Mieczkowski P."/>
            <person name="Farmer A."/>
            <person name="Ramaraj T."/>
            <person name="Crozier J."/>
            <person name="Davis R.E."/>
            <person name="Shao J."/>
            <person name="Melnick R.L."/>
            <person name="Pereira G.A.G."/>
            <person name="Bailey B.A."/>
        </authorList>
    </citation>
    <scope>NUCLEOTIDE SEQUENCE [LARGE SCALE GENOMIC DNA]</scope>
    <source>
        <strain evidence="2 3">MCA 2997</strain>
    </source>
</reference>
<comment type="caution">
    <text evidence="2">The sequence shown here is derived from an EMBL/GenBank/DDBJ whole genome shotgun (WGS) entry which is preliminary data.</text>
</comment>